<accession>A0ABS4CVQ7</accession>
<reference evidence="1 2" key="1">
    <citation type="submission" date="2021-01" db="EMBL/GenBank/DDBJ databases">
        <title>Genomic Encyclopedia of Type Strains, Phase IV (KMG-IV): sequencing the most valuable type-strain genomes for metagenomic binning, comparative biology and taxonomic classification.</title>
        <authorList>
            <person name="Goeker M."/>
        </authorList>
    </citation>
    <scope>NUCLEOTIDE SEQUENCE [LARGE SCALE GENOMIC DNA]</scope>
    <source>
        <strain evidence="1 2">DSM 103394</strain>
    </source>
</reference>
<organism evidence="1 2">
    <name type="scientific">Bacillus capparidis</name>
    <dbReference type="NCBI Taxonomy" id="1840411"/>
    <lineage>
        <taxon>Bacteria</taxon>
        <taxon>Bacillati</taxon>
        <taxon>Bacillota</taxon>
        <taxon>Bacilli</taxon>
        <taxon>Bacillales</taxon>
        <taxon>Bacillaceae</taxon>
        <taxon>Bacillus</taxon>
    </lineage>
</organism>
<keyword evidence="2" id="KW-1185">Reference proteome</keyword>
<protein>
    <submittedName>
        <fullName evidence="1">Uncharacterized protein</fullName>
    </submittedName>
</protein>
<dbReference type="Proteomes" id="UP000674416">
    <property type="component" value="Unassembled WGS sequence"/>
</dbReference>
<evidence type="ECO:0000313" key="2">
    <source>
        <dbReference type="Proteomes" id="UP000674416"/>
    </source>
</evidence>
<name>A0ABS4CVQ7_9BACI</name>
<gene>
    <name evidence="1" type="ORF">JOC74_001608</name>
</gene>
<comment type="caution">
    <text evidence="1">The sequence shown here is derived from an EMBL/GenBank/DDBJ whole genome shotgun (WGS) entry which is preliminary data.</text>
</comment>
<proteinExistence type="predicted"/>
<evidence type="ECO:0000313" key="1">
    <source>
        <dbReference type="EMBL" id="MBP1081115.1"/>
    </source>
</evidence>
<dbReference type="EMBL" id="JAFDST010000002">
    <property type="protein sequence ID" value="MBP1081115.1"/>
    <property type="molecule type" value="Genomic_DNA"/>
</dbReference>
<sequence length="38" mass="4409">MSFIRVMKDKMAQVIQKYVLHPGCEGHHEVRVPEKCPS</sequence>